<feature type="region of interest" description="Disordered" evidence="3">
    <location>
        <begin position="144"/>
        <end position="211"/>
    </location>
</feature>
<dbReference type="EMBL" id="CP047591">
    <property type="protein sequence ID" value="QHI73675.1"/>
    <property type="molecule type" value="Genomic_DNA"/>
</dbReference>
<keyword evidence="4" id="KW-0812">Transmembrane</keyword>
<name>A0A6P1MRQ4_9FIRM</name>
<gene>
    <name evidence="6" type="ORF">Ami3637_15980</name>
</gene>
<evidence type="ECO:0000256" key="2">
    <source>
        <dbReference type="ARBA" id="ARBA00024438"/>
    </source>
</evidence>
<comment type="similarity">
    <text evidence="1">Belongs to the zinc-associated anti-sigma factor (ZAS) superfamily. Anti-sigma-W factor family.</text>
</comment>
<dbReference type="Gene3D" id="1.10.10.1320">
    <property type="entry name" value="Anti-sigma factor, zinc-finger domain"/>
    <property type="match status" value="1"/>
</dbReference>
<evidence type="ECO:0000256" key="4">
    <source>
        <dbReference type="SAM" id="Phobius"/>
    </source>
</evidence>
<evidence type="ECO:0000259" key="5">
    <source>
        <dbReference type="Pfam" id="PF13490"/>
    </source>
</evidence>
<dbReference type="RefSeq" id="WP_162363440.1">
    <property type="nucleotide sequence ID" value="NZ_CP047591.1"/>
</dbReference>
<keyword evidence="4" id="KW-1133">Transmembrane helix</keyword>
<feature type="domain" description="Putative zinc-finger" evidence="5">
    <location>
        <begin position="10"/>
        <end position="43"/>
    </location>
</feature>
<dbReference type="AlphaFoldDB" id="A0A6P1MRQ4"/>
<accession>A0A6P1MRQ4</accession>
<feature type="compositionally biased region" description="Basic and acidic residues" evidence="3">
    <location>
        <begin position="186"/>
        <end position="206"/>
    </location>
</feature>
<evidence type="ECO:0000256" key="1">
    <source>
        <dbReference type="ARBA" id="ARBA00024353"/>
    </source>
</evidence>
<keyword evidence="7" id="KW-1185">Reference proteome</keyword>
<dbReference type="Proteomes" id="UP000463883">
    <property type="component" value="Chromosome"/>
</dbReference>
<proteinExistence type="inferred from homology"/>
<organism evidence="6 7">
    <name type="scientific">Aminipila terrae</name>
    <dbReference type="NCBI Taxonomy" id="2697030"/>
    <lineage>
        <taxon>Bacteria</taxon>
        <taxon>Bacillati</taxon>
        <taxon>Bacillota</taxon>
        <taxon>Clostridia</taxon>
        <taxon>Peptostreptococcales</taxon>
        <taxon>Anaerovoracaceae</taxon>
        <taxon>Aminipila</taxon>
    </lineage>
</organism>
<dbReference type="KEGG" id="amic:Ami3637_15980"/>
<protein>
    <recommendedName>
        <fullName evidence="2">Anti-sigma-W factor RsiW</fullName>
    </recommendedName>
</protein>
<dbReference type="InterPro" id="IPR027383">
    <property type="entry name" value="Znf_put"/>
</dbReference>
<sequence>MKERRHRMTCLEVQDLLSAFIDNELDEEKMKEIQEHIESCPVCKQDVTELKSMLSELSGLKDVPVPEIFHEKLHEALVQEGISIRNSRDISIKHKKKIMWKRLYSLAAVFLVGLFSVILYNNNLDDFFSKQALNYSYVADDQAPVKEKSKAEDTPSHKTNKEASNANDSASSNMKTTPKESVSSSSKKDSAEVTVKRAPKTLEPEKASLQAGGAALNQAPVNAPSQNKTIESQPDMFFNSVDNTDRSEKLKSINLQNVNEELSDYLDQLDKTLAESNYEIISCTQNDEGNMWIIDITITTVNSEGQEVKEDAVYCGQDGKLWKKEL</sequence>
<reference evidence="6 7" key="1">
    <citation type="submission" date="2020-01" db="EMBL/GenBank/DDBJ databases">
        <title>Genomic analysis of Aminipila sp. CBA3637.</title>
        <authorList>
            <person name="Kim Y.B."/>
            <person name="Roh S.W."/>
        </authorList>
    </citation>
    <scope>NUCLEOTIDE SEQUENCE [LARGE SCALE GENOMIC DNA]</scope>
    <source>
        <strain evidence="6 7">CBA3637</strain>
    </source>
</reference>
<keyword evidence="4" id="KW-0472">Membrane</keyword>
<feature type="compositionally biased region" description="Low complexity" evidence="3">
    <location>
        <begin position="163"/>
        <end position="185"/>
    </location>
</feature>
<evidence type="ECO:0000256" key="3">
    <source>
        <dbReference type="SAM" id="MobiDB-lite"/>
    </source>
</evidence>
<feature type="compositionally biased region" description="Basic and acidic residues" evidence="3">
    <location>
        <begin position="144"/>
        <end position="161"/>
    </location>
</feature>
<dbReference type="Pfam" id="PF13490">
    <property type="entry name" value="zf-HC2"/>
    <property type="match status" value="1"/>
</dbReference>
<dbReference type="InterPro" id="IPR041916">
    <property type="entry name" value="Anti_sigma_zinc_sf"/>
</dbReference>
<evidence type="ECO:0000313" key="7">
    <source>
        <dbReference type="Proteomes" id="UP000463883"/>
    </source>
</evidence>
<evidence type="ECO:0000313" key="6">
    <source>
        <dbReference type="EMBL" id="QHI73675.1"/>
    </source>
</evidence>
<feature type="transmembrane region" description="Helical" evidence="4">
    <location>
        <begin position="103"/>
        <end position="120"/>
    </location>
</feature>